<feature type="domain" description="Terpene synthase N-terminal" evidence="4">
    <location>
        <begin position="88"/>
        <end position="259"/>
    </location>
</feature>
<evidence type="ECO:0000256" key="1">
    <source>
        <dbReference type="ARBA" id="ARBA00001936"/>
    </source>
</evidence>
<dbReference type="Pfam" id="PF01397">
    <property type="entry name" value="Terpene_synth"/>
    <property type="match status" value="1"/>
</dbReference>
<name>A0A8I6WAR7_HORVV</name>
<dbReference type="Pfam" id="PF03936">
    <property type="entry name" value="Terpene_synth_C"/>
    <property type="match status" value="1"/>
</dbReference>
<evidence type="ECO:0008006" key="8">
    <source>
        <dbReference type="Google" id="ProtNLM"/>
    </source>
</evidence>
<dbReference type="PANTHER" id="PTHR31225:SF92">
    <property type="entry name" value="OS04G0345400 PROTEIN"/>
    <property type="match status" value="1"/>
</dbReference>
<sequence>MVVTLKPTTVILLSSHCFSSAISIGGSYTSRLALPASPRPRFPHVQALPVTKATTSYNDEHEATDRNNHVASGAAAAPKTLSRYEPSIWGDYFLDYEPKPLQRSEKWMSARADQLKEDVDMLFKSCSCTMERIILLDSVQRLGIDHHFKKQVDIALNQIFEDEFSSFSLHQVALRFGLLRRHGLWVSPDVFNKFKNEDGSFRTDITNDPKGLLYLYNAAHLLVHGETSLEEAISFARHHLELMRETLKSPLAEQVKRALRVPLSRTLKRVETLHYISEYKHEERHNPTLLELAKLDFNLLQHVHLKELKYLTRWWHDFYTCVGLNYARDRLVEGYIWCYAVYHEKEFALSRIFLTKQLMLISLMDDTYDAHATIEECRQLNAAIQRWDESATSILPDYLKRFYTELMRVFKDATREVTICDTYHVAYAQKAFQDLSIYYLQEVEWLNQNHKPCFKDHLRLSAMSIGSPTLCVGLMVGMGDLVTRETFEWAASYPKVAIACGKIARLMDDMAAFKGGKAKGDMASSIECYMVEHRVTSEVAIYKILSLLEDEWKTLNQAPFDHHTHLPVLQRIINFANSMPLFYREKDAYTFSMHLKDTVDSLFVEPIPM</sequence>
<dbReference type="InterPro" id="IPR034741">
    <property type="entry name" value="Terpene_cyclase-like_1_C"/>
</dbReference>
<dbReference type="EnsemblPlants" id="HORVU.MOREX.r3.2HG0118180.1">
    <property type="protein sequence ID" value="HORVU.MOREX.r3.2HG0118180.1"/>
    <property type="gene ID" value="HORVU.MOREX.r3.2HG0118180"/>
</dbReference>
<dbReference type="InterPro" id="IPR001906">
    <property type="entry name" value="Terpene_synth_N"/>
</dbReference>
<dbReference type="FunFam" id="1.10.600.10:FF:000007">
    <property type="entry name" value="Isoprene synthase, chloroplastic"/>
    <property type="match status" value="1"/>
</dbReference>
<organism evidence="6 7">
    <name type="scientific">Hordeum vulgare subsp. vulgare</name>
    <name type="common">Domesticated barley</name>
    <dbReference type="NCBI Taxonomy" id="112509"/>
    <lineage>
        <taxon>Eukaryota</taxon>
        <taxon>Viridiplantae</taxon>
        <taxon>Streptophyta</taxon>
        <taxon>Embryophyta</taxon>
        <taxon>Tracheophyta</taxon>
        <taxon>Spermatophyta</taxon>
        <taxon>Magnoliopsida</taxon>
        <taxon>Liliopsida</taxon>
        <taxon>Poales</taxon>
        <taxon>Poaceae</taxon>
        <taxon>BOP clade</taxon>
        <taxon>Pooideae</taxon>
        <taxon>Triticodae</taxon>
        <taxon>Triticeae</taxon>
        <taxon>Hordeinae</taxon>
        <taxon>Hordeum</taxon>
    </lineage>
</organism>
<comment type="cofactor">
    <cofactor evidence="1">
        <name>Mn(2+)</name>
        <dbReference type="ChEBI" id="CHEBI:29035"/>
    </cofactor>
</comment>
<keyword evidence="7" id="KW-1185">Reference proteome</keyword>
<protein>
    <recommendedName>
        <fullName evidence="8">Terpene synthase</fullName>
    </recommendedName>
</protein>
<accession>A0A8I6WAR7</accession>
<dbReference type="InterPro" id="IPR005630">
    <property type="entry name" value="Terpene_synthase_metal-bd"/>
</dbReference>
<dbReference type="Gramene" id="HORVU.MOREX.r2.2HG0097130.1">
    <property type="protein sequence ID" value="HORVU.MOREX.r2.2HG0097130.1"/>
    <property type="gene ID" value="HORVU.MOREX.r2.2HG0097130"/>
</dbReference>
<evidence type="ECO:0000313" key="6">
    <source>
        <dbReference type="EnsemblPlants" id="HORVU.MOREX.r3.2HG0118180.1"/>
    </source>
</evidence>
<dbReference type="SUPFAM" id="SSF48239">
    <property type="entry name" value="Terpenoid cyclases/Protein prenyltransferases"/>
    <property type="match status" value="1"/>
</dbReference>
<dbReference type="Gramene" id="HORVU.MOREX.r3.2HG0118180.1">
    <property type="protein sequence ID" value="HORVU.MOREX.r3.2HG0118180.1"/>
    <property type="gene ID" value="HORVU.MOREX.r3.2HG0118180"/>
</dbReference>
<feature type="domain" description="Terpene synthase metal-binding" evidence="5">
    <location>
        <begin position="320"/>
        <end position="554"/>
    </location>
</feature>
<dbReference type="SFLD" id="SFLDG01019">
    <property type="entry name" value="Terpene_Cyclase_Like_1_C_Termi"/>
    <property type="match status" value="1"/>
</dbReference>
<dbReference type="GO" id="GO:0016102">
    <property type="term" value="P:diterpenoid biosynthetic process"/>
    <property type="evidence" value="ECO:0007669"/>
    <property type="project" value="InterPro"/>
</dbReference>
<gene>
    <name evidence="6" type="primary">LOC123424983</name>
</gene>
<dbReference type="Gene3D" id="1.10.600.10">
    <property type="entry name" value="Farnesyl Diphosphate Synthase"/>
    <property type="match status" value="1"/>
</dbReference>
<reference evidence="6" key="2">
    <citation type="submission" date="2020-10" db="EMBL/GenBank/DDBJ databases">
        <authorList>
            <person name="Scholz U."/>
            <person name="Mascher M."/>
            <person name="Fiebig A."/>
        </authorList>
    </citation>
    <scope>NUCLEOTIDE SEQUENCE [LARGE SCALE GENOMIC DNA]</scope>
    <source>
        <strain evidence="6">cv. Morex</strain>
    </source>
</reference>
<dbReference type="InterPro" id="IPR008949">
    <property type="entry name" value="Isoprenoid_synthase_dom_sf"/>
</dbReference>
<dbReference type="AlphaFoldDB" id="A0A8I6WAR7"/>
<dbReference type="CDD" id="cd00684">
    <property type="entry name" value="Terpene_cyclase_plant_C1"/>
    <property type="match status" value="1"/>
</dbReference>
<dbReference type="InterPro" id="IPR036965">
    <property type="entry name" value="Terpene_synth_N_sf"/>
</dbReference>
<reference evidence="6" key="3">
    <citation type="submission" date="2022-01" db="UniProtKB">
        <authorList>
            <consortium name="EnsemblPlants"/>
        </authorList>
    </citation>
    <scope>IDENTIFICATION</scope>
    <source>
        <strain evidence="6">subsp. vulgare</strain>
    </source>
</reference>
<dbReference type="GO" id="GO:0046246">
    <property type="term" value="P:terpene biosynthetic process"/>
    <property type="evidence" value="ECO:0000318"/>
    <property type="project" value="GO_Central"/>
</dbReference>
<dbReference type="GeneID" id="123424983"/>
<dbReference type="GO" id="GO:0000287">
    <property type="term" value="F:magnesium ion binding"/>
    <property type="evidence" value="ECO:0007669"/>
    <property type="project" value="InterPro"/>
</dbReference>
<dbReference type="InterPro" id="IPR050148">
    <property type="entry name" value="Terpene_synthase-like"/>
</dbReference>
<reference evidence="7" key="1">
    <citation type="journal article" date="2012" name="Nature">
        <title>A physical, genetic and functional sequence assembly of the barley genome.</title>
        <authorList>
            <consortium name="The International Barley Genome Sequencing Consortium"/>
            <person name="Mayer K.F."/>
            <person name="Waugh R."/>
            <person name="Brown J.W."/>
            <person name="Schulman A."/>
            <person name="Langridge P."/>
            <person name="Platzer M."/>
            <person name="Fincher G.B."/>
            <person name="Muehlbauer G.J."/>
            <person name="Sato K."/>
            <person name="Close T.J."/>
            <person name="Wise R.P."/>
            <person name="Stein N."/>
        </authorList>
    </citation>
    <scope>NUCLEOTIDE SEQUENCE [LARGE SCALE GENOMIC DNA]</scope>
    <source>
        <strain evidence="7">cv. Morex</strain>
    </source>
</reference>
<dbReference type="InterPro" id="IPR044814">
    <property type="entry name" value="Terpene_cyclase_plant_C1"/>
</dbReference>
<dbReference type="Proteomes" id="UP000011116">
    <property type="component" value="Chromosome 2H"/>
</dbReference>
<dbReference type="SMR" id="A0A8I6WAR7"/>
<evidence type="ECO:0000256" key="3">
    <source>
        <dbReference type="ARBA" id="ARBA00022723"/>
    </source>
</evidence>
<evidence type="ECO:0000313" key="7">
    <source>
        <dbReference type="Proteomes" id="UP000011116"/>
    </source>
</evidence>
<evidence type="ECO:0000256" key="2">
    <source>
        <dbReference type="ARBA" id="ARBA00001946"/>
    </source>
</evidence>
<keyword evidence="3" id="KW-0479">Metal-binding</keyword>
<evidence type="ECO:0000259" key="5">
    <source>
        <dbReference type="Pfam" id="PF03936"/>
    </source>
</evidence>
<comment type="cofactor">
    <cofactor evidence="2">
        <name>Mg(2+)</name>
        <dbReference type="ChEBI" id="CHEBI:18420"/>
    </cofactor>
</comment>
<evidence type="ECO:0000259" key="4">
    <source>
        <dbReference type="Pfam" id="PF01397"/>
    </source>
</evidence>
<dbReference type="SFLD" id="SFLDS00005">
    <property type="entry name" value="Isoprenoid_Synthase_Type_I"/>
    <property type="match status" value="1"/>
</dbReference>
<dbReference type="Gene3D" id="1.50.10.130">
    <property type="entry name" value="Terpene synthase, N-terminal domain"/>
    <property type="match status" value="1"/>
</dbReference>
<proteinExistence type="predicted"/>
<dbReference type="GO" id="GO:0010333">
    <property type="term" value="F:terpene synthase activity"/>
    <property type="evidence" value="ECO:0000318"/>
    <property type="project" value="GO_Central"/>
</dbReference>
<dbReference type="RefSeq" id="XP_044964598.1">
    <property type="nucleotide sequence ID" value="XM_045108663.1"/>
</dbReference>
<dbReference type="PANTHER" id="PTHR31225">
    <property type="entry name" value="OS04G0344100 PROTEIN-RELATED"/>
    <property type="match status" value="1"/>
</dbReference>
<dbReference type="InterPro" id="IPR008930">
    <property type="entry name" value="Terpenoid_cyclase/PrenylTrfase"/>
</dbReference>
<dbReference type="SUPFAM" id="SSF48576">
    <property type="entry name" value="Terpenoid synthases"/>
    <property type="match status" value="1"/>
</dbReference>